<comment type="caution">
    <text evidence="3">The sequence shown here is derived from an EMBL/GenBank/DDBJ whole genome shotgun (WGS) entry which is preliminary data.</text>
</comment>
<dbReference type="Gene3D" id="3.40.50.720">
    <property type="entry name" value="NAD(P)-binding Rossmann-like Domain"/>
    <property type="match status" value="1"/>
</dbReference>
<dbReference type="PRINTS" id="PR00081">
    <property type="entry name" value="GDHRDH"/>
</dbReference>
<dbReference type="InterPro" id="IPR036291">
    <property type="entry name" value="NAD(P)-bd_dom_sf"/>
</dbReference>
<keyword evidence="2" id="KW-0560">Oxidoreductase</keyword>
<protein>
    <submittedName>
        <fullName evidence="3">NAD(P)-dependent dehydrogenase (Short-subunit alcohol dehydrogenase family)</fullName>
    </submittedName>
</protein>
<dbReference type="NCBIfam" id="NF009386">
    <property type="entry name" value="PRK12745.1"/>
    <property type="match status" value="1"/>
</dbReference>
<name>A0A4R3LV85_9BURK</name>
<dbReference type="SUPFAM" id="SSF51735">
    <property type="entry name" value="NAD(P)-binding Rossmann-fold domains"/>
    <property type="match status" value="1"/>
</dbReference>
<gene>
    <name evidence="3" type="ORF">EDC26_11264</name>
</gene>
<evidence type="ECO:0000256" key="1">
    <source>
        <dbReference type="ARBA" id="ARBA00006484"/>
    </source>
</evidence>
<dbReference type="GO" id="GO:0006633">
    <property type="term" value="P:fatty acid biosynthetic process"/>
    <property type="evidence" value="ECO:0007669"/>
    <property type="project" value="TreeGrafter"/>
</dbReference>
<sequence>MDKASQDRRVAIVTGGRRGIGRAIVYQLAQAGFDLVLNDVVADPALDETLKGADARGARVEFVLADISDVAGHGTLVDAAYERFGRLDALVNNAGVQVRMRGDLLDVTPERFDEIIGINLRGNFFLTQHVSQRMLADGQPTAGRSIVIVSSSNAELVSIEKGEYCVSKIGLSMTAKLFAVRLAEAGIAVFEIRPGLIRTDMTAEVRDKYGLLIEQGISPIRRWGEPEDVGRAVATLVCGLIPFATGIAVDIDGGLLIPRL</sequence>
<dbReference type="FunFam" id="3.40.50.720:FF:000084">
    <property type="entry name" value="Short-chain dehydrogenase reductase"/>
    <property type="match status" value="1"/>
</dbReference>
<dbReference type="GO" id="GO:0048038">
    <property type="term" value="F:quinone binding"/>
    <property type="evidence" value="ECO:0007669"/>
    <property type="project" value="TreeGrafter"/>
</dbReference>
<evidence type="ECO:0000256" key="2">
    <source>
        <dbReference type="ARBA" id="ARBA00023002"/>
    </source>
</evidence>
<dbReference type="EMBL" id="SMAJ01000012">
    <property type="protein sequence ID" value="TCT04471.1"/>
    <property type="molecule type" value="Genomic_DNA"/>
</dbReference>
<dbReference type="InterPro" id="IPR002347">
    <property type="entry name" value="SDR_fam"/>
</dbReference>
<organism evidence="3 4">
    <name type="scientific">Paralcaligenes ureilyticus</name>
    <dbReference type="NCBI Taxonomy" id="627131"/>
    <lineage>
        <taxon>Bacteria</taxon>
        <taxon>Pseudomonadati</taxon>
        <taxon>Pseudomonadota</taxon>
        <taxon>Betaproteobacteria</taxon>
        <taxon>Burkholderiales</taxon>
        <taxon>Alcaligenaceae</taxon>
        <taxon>Paralcaligenes</taxon>
    </lineage>
</organism>
<dbReference type="RefSeq" id="WP_207915162.1">
    <property type="nucleotide sequence ID" value="NZ_SMAJ01000012.1"/>
</dbReference>
<dbReference type="Pfam" id="PF13561">
    <property type="entry name" value="adh_short_C2"/>
    <property type="match status" value="1"/>
</dbReference>
<dbReference type="PANTHER" id="PTHR42760">
    <property type="entry name" value="SHORT-CHAIN DEHYDROGENASES/REDUCTASES FAMILY MEMBER"/>
    <property type="match status" value="1"/>
</dbReference>
<comment type="similarity">
    <text evidence="1">Belongs to the short-chain dehydrogenases/reductases (SDR) family.</text>
</comment>
<evidence type="ECO:0000313" key="4">
    <source>
        <dbReference type="Proteomes" id="UP000295525"/>
    </source>
</evidence>
<keyword evidence="4" id="KW-1185">Reference proteome</keyword>
<proteinExistence type="inferred from homology"/>
<evidence type="ECO:0000313" key="3">
    <source>
        <dbReference type="EMBL" id="TCT04471.1"/>
    </source>
</evidence>
<dbReference type="AlphaFoldDB" id="A0A4R3LV85"/>
<reference evidence="3 4" key="1">
    <citation type="submission" date="2019-03" db="EMBL/GenBank/DDBJ databases">
        <title>Genomic Encyclopedia of Type Strains, Phase IV (KMG-IV): sequencing the most valuable type-strain genomes for metagenomic binning, comparative biology and taxonomic classification.</title>
        <authorList>
            <person name="Goeker M."/>
        </authorList>
    </citation>
    <scope>NUCLEOTIDE SEQUENCE [LARGE SCALE GENOMIC DNA]</scope>
    <source>
        <strain evidence="3 4">DSM 24591</strain>
    </source>
</reference>
<dbReference type="GO" id="GO:0016616">
    <property type="term" value="F:oxidoreductase activity, acting on the CH-OH group of donors, NAD or NADP as acceptor"/>
    <property type="evidence" value="ECO:0007669"/>
    <property type="project" value="TreeGrafter"/>
</dbReference>
<dbReference type="PANTHER" id="PTHR42760:SF133">
    <property type="entry name" value="3-OXOACYL-[ACYL-CARRIER-PROTEIN] REDUCTASE"/>
    <property type="match status" value="1"/>
</dbReference>
<dbReference type="Proteomes" id="UP000295525">
    <property type="component" value="Unassembled WGS sequence"/>
</dbReference>
<accession>A0A4R3LV85</accession>